<evidence type="ECO:0000313" key="2">
    <source>
        <dbReference type="EnsemblPlants" id="EMT20636"/>
    </source>
</evidence>
<dbReference type="EnsemblPlants" id="EMT20636">
    <property type="protein sequence ID" value="EMT20636"/>
    <property type="gene ID" value="F775_07787"/>
</dbReference>
<feature type="region of interest" description="Disordered" evidence="1">
    <location>
        <begin position="55"/>
        <end position="135"/>
    </location>
</feature>
<protein>
    <submittedName>
        <fullName evidence="2">Uncharacterized protein</fullName>
    </submittedName>
</protein>
<organism evidence="2">
    <name type="scientific">Aegilops tauschii</name>
    <name type="common">Tausch's goatgrass</name>
    <name type="synonym">Aegilops squarrosa</name>
    <dbReference type="NCBI Taxonomy" id="37682"/>
    <lineage>
        <taxon>Eukaryota</taxon>
        <taxon>Viridiplantae</taxon>
        <taxon>Streptophyta</taxon>
        <taxon>Embryophyta</taxon>
        <taxon>Tracheophyta</taxon>
        <taxon>Spermatophyta</taxon>
        <taxon>Magnoliopsida</taxon>
        <taxon>Liliopsida</taxon>
        <taxon>Poales</taxon>
        <taxon>Poaceae</taxon>
        <taxon>BOP clade</taxon>
        <taxon>Pooideae</taxon>
        <taxon>Triticodae</taxon>
        <taxon>Triticeae</taxon>
        <taxon>Triticinae</taxon>
        <taxon>Aegilops</taxon>
    </lineage>
</organism>
<accession>R7WD72</accession>
<feature type="compositionally biased region" description="Basic and acidic residues" evidence="1">
    <location>
        <begin position="94"/>
        <end position="110"/>
    </location>
</feature>
<feature type="compositionally biased region" description="Basic residues" evidence="1">
    <location>
        <begin position="111"/>
        <end position="123"/>
    </location>
</feature>
<reference evidence="2" key="1">
    <citation type="submission" date="2015-06" db="UniProtKB">
        <authorList>
            <consortium name="EnsemblPlants"/>
        </authorList>
    </citation>
    <scope>IDENTIFICATION</scope>
</reference>
<evidence type="ECO:0000256" key="1">
    <source>
        <dbReference type="SAM" id="MobiDB-lite"/>
    </source>
</evidence>
<proteinExistence type="predicted"/>
<sequence>MVNYRNRVQNTTVTKVLVQVYLLSVLAAPLDEALPPPANAAQDCWKKSIGQNCRTSSRRAAHLPGPLQEAAGRTPPGSTRRPPRPWGEAPAMSSRRERSLGKGSAEEYRAHRGNRRARCRPRPHALQIEMERSDF</sequence>
<name>R7WD72_AEGTA</name>
<dbReference type="AlphaFoldDB" id="R7WD72"/>